<dbReference type="Pfam" id="PF00156">
    <property type="entry name" value="Pribosyltran"/>
    <property type="match status" value="1"/>
</dbReference>
<reference evidence="3" key="1">
    <citation type="journal article" date="2019" name="Int. J. Syst. Evol. Microbiol.">
        <title>The Global Catalogue of Microorganisms (GCM) 10K type strain sequencing project: providing services to taxonomists for standard genome sequencing and annotation.</title>
        <authorList>
            <consortium name="The Broad Institute Genomics Platform"/>
            <consortium name="The Broad Institute Genome Sequencing Center for Infectious Disease"/>
            <person name="Wu L."/>
            <person name="Ma J."/>
        </authorList>
    </citation>
    <scope>NUCLEOTIDE SEQUENCE [LARGE SCALE GENOMIC DNA]</scope>
    <source>
        <strain evidence="3">JCM 16961</strain>
    </source>
</reference>
<organism evidence="2 3">
    <name type="scientific">Zhihengliuella alba</name>
    <dbReference type="NCBI Taxonomy" id="547018"/>
    <lineage>
        <taxon>Bacteria</taxon>
        <taxon>Bacillati</taxon>
        <taxon>Actinomycetota</taxon>
        <taxon>Actinomycetes</taxon>
        <taxon>Micrococcales</taxon>
        <taxon>Micrococcaceae</taxon>
        <taxon>Zhihengliuella</taxon>
    </lineage>
</organism>
<feature type="domain" description="Phosphoribosyltransferase" evidence="1">
    <location>
        <begin position="20"/>
        <end position="184"/>
    </location>
</feature>
<sequence>MGEDQPHDGAAAAPYADREEAARALAAELDRATTGTLRGRRDAVVLGLARGGVPVAAGIAETLALDWDALIVRKLGIPGHSEVAFGAVAAHGPRTAEHRVGSVLRSMPRHISRGQLHRVEREEAAELRRRQQEYLHGRIVPFADRTVVLVDDGLATGATMHAAVDVVRSAGAARIVIAVPVGPPEVCAQLAASVDLLVCPCRPVDFRAVGASYRRFDQVDDAEVRDLLDRRPRDPGPD</sequence>
<protein>
    <recommendedName>
        <fullName evidence="1">Phosphoribosyltransferase domain-containing protein</fullName>
    </recommendedName>
</protein>
<dbReference type="Proteomes" id="UP001501536">
    <property type="component" value="Unassembled WGS sequence"/>
</dbReference>
<comment type="caution">
    <text evidence="2">The sequence shown here is derived from an EMBL/GenBank/DDBJ whole genome shotgun (WGS) entry which is preliminary data.</text>
</comment>
<evidence type="ECO:0000313" key="2">
    <source>
        <dbReference type="EMBL" id="GAA3692786.1"/>
    </source>
</evidence>
<dbReference type="RefSeq" id="WP_344878577.1">
    <property type="nucleotide sequence ID" value="NZ_BAABCJ010000001.1"/>
</dbReference>
<dbReference type="InterPro" id="IPR029057">
    <property type="entry name" value="PRTase-like"/>
</dbReference>
<proteinExistence type="predicted"/>
<dbReference type="InterPro" id="IPR000836">
    <property type="entry name" value="PRTase_dom"/>
</dbReference>
<dbReference type="Gene3D" id="3.30.1310.20">
    <property type="entry name" value="PRTase-like"/>
    <property type="match status" value="1"/>
</dbReference>
<dbReference type="EMBL" id="BAABCJ010000001">
    <property type="protein sequence ID" value="GAA3692786.1"/>
    <property type="molecule type" value="Genomic_DNA"/>
</dbReference>
<evidence type="ECO:0000259" key="1">
    <source>
        <dbReference type="Pfam" id="PF00156"/>
    </source>
</evidence>
<evidence type="ECO:0000313" key="3">
    <source>
        <dbReference type="Proteomes" id="UP001501536"/>
    </source>
</evidence>
<name>A0ABP7CLY9_9MICC</name>
<dbReference type="Gene3D" id="3.40.50.2020">
    <property type="match status" value="1"/>
</dbReference>
<keyword evidence="3" id="KW-1185">Reference proteome</keyword>
<dbReference type="CDD" id="cd06223">
    <property type="entry name" value="PRTases_typeI"/>
    <property type="match status" value="1"/>
</dbReference>
<gene>
    <name evidence="2" type="ORF">GCM10022377_01570</name>
</gene>
<dbReference type="SUPFAM" id="SSF53271">
    <property type="entry name" value="PRTase-like"/>
    <property type="match status" value="1"/>
</dbReference>
<accession>A0ABP7CLY9</accession>